<feature type="compositionally biased region" description="Basic and acidic residues" evidence="1">
    <location>
        <begin position="34"/>
        <end position="65"/>
    </location>
</feature>
<name>A0AAV7NQS1_PLEWA</name>
<feature type="compositionally biased region" description="Basic and acidic residues" evidence="1">
    <location>
        <begin position="107"/>
        <end position="116"/>
    </location>
</feature>
<dbReference type="Proteomes" id="UP001066276">
    <property type="component" value="Chromosome 8"/>
</dbReference>
<feature type="region of interest" description="Disordered" evidence="1">
    <location>
        <begin position="1"/>
        <end position="119"/>
    </location>
</feature>
<reference evidence="2" key="1">
    <citation type="journal article" date="2022" name="bioRxiv">
        <title>Sequencing and chromosome-scale assembly of the giantPleurodeles waltlgenome.</title>
        <authorList>
            <person name="Brown T."/>
            <person name="Elewa A."/>
            <person name="Iarovenko S."/>
            <person name="Subramanian E."/>
            <person name="Araus A.J."/>
            <person name="Petzold A."/>
            <person name="Susuki M."/>
            <person name="Suzuki K.-i.T."/>
            <person name="Hayashi T."/>
            <person name="Toyoda A."/>
            <person name="Oliveira C."/>
            <person name="Osipova E."/>
            <person name="Leigh N.D."/>
            <person name="Simon A."/>
            <person name="Yun M.H."/>
        </authorList>
    </citation>
    <scope>NUCLEOTIDE SEQUENCE</scope>
    <source>
        <strain evidence="2">20211129_DDA</strain>
        <tissue evidence="2">Liver</tissue>
    </source>
</reference>
<organism evidence="2 3">
    <name type="scientific">Pleurodeles waltl</name>
    <name type="common">Iberian ribbed newt</name>
    <dbReference type="NCBI Taxonomy" id="8319"/>
    <lineage>
        <taxon>Eukaryota</taxon>
        <taxon>Metazoa</taxon>
        <taxon>Chordata</taxon>
        <taxon>Craniata</taxon>
        <taxon>Vertebrata</taxon>
        <taxon>Euteleostomi</taxon>
        <taxon>Amphibia</taxon>
        <taxon>Batrachia</taxon>
        <taxon>Caudata</taxon>
        <taxon>Salamandroidea</taxon>
        <taxon>Salamandridae</taxon>
        <taxon>Pleurodelinae</taxon>
        <taxon>Pleurodeles</taxon>
    </lineage>
</organism>
<evidence type="ECO:0000256" key="1">
    <source>
        <dbReference type="SAM" id="MobiDB-lite"/>
    </source>
</evidence>
<dbReference type="AlphaFoldDB" id="A0AAV7NQS1"/>
<protein>
    <submittedName>
        <fullName evidence="2">Uncharacterized protein</fullName>
    </submittedName>
</protein>
<sequence length="233" mass="26708">MTRIQEAEPQDPEGKKSWRPSDEEGATRRTKKAALWEKRLLSREGKTTRRRRAEELTPRRPREAEQGTPPCFWRSVAQSDKDESRKPQIKLSRNQKREQRQMYQLAREPRNADSKGRPAVICTITGDFRQSQQEDLKLKHSWHQALNPDDHVPGAGANQKSLSTVTRDPGSGTAGSRREEELASLGRGGRDEEDEESGVVGEETALQRRRRQAKELTPRRPPEAEQGTPPRFW</sequence>
<evidence type="ECO:0000313" key="2">
    <source>
        <dbReference type="EMBL" id="KAJ1117369.1"/>
    </source>
</evidence>
<comment type="caution">
    <text evidence="2">The sequence shown here is derived from an EMBL/GenBank/DDBJ whole genome shotgun (WGS) entry which is preliminary data.</text>
</comment>
<dbReference type="EMBL" id="JANPWB010000012">
    <property type="protein sequence ID" value="KAJ1117369.1"/>
    <property type="molecule type" value="Genomic_DNA"/>
</dbReference>
<accession>A0AAV7NQS1</accession>
<keyword evidence="3" id="KW-1185">Reference proteome</keyword>
<feature type="compositionally biased region" description="Basic and acidic residues" evidence="1">
    <location>
        <begin position="213"/>
        <end position="223"/>
    </location>
</feature>
<proteinExistence type="predicted"/>
<feature type="compositionally biased region" description="Basic and acidic residues" evidence="1">
    <location>
        <begin position="12"/>
        <end position="27"/>
    </location>
</feature>
<gene>
    <name evidence="2" type="ORF">NDU88_005569</name>
</gene>
<feature type="region of interest" description="Disordered" evidence="1">
    <location>
        <begin position="135"/>
        <end position="233"/>
    </location>
</feature>
<evidence type="ECO:0000313" key="3">
    <source>
        <dbReference type="Proteomes" id="UP001066276"/>
    </source>
</evidence>